<dbReference type="NCBIfam" id="NF003819">
    <property type="entry name" value="PRK05412.1"/>
    <property type="match status" value="1"/>
</dbReference>
<dbReference type="InterPro" id="IPR007551">
    <property type="entry name" value="YajQ/Smlt4090-like"/>
</dbReference>
<dbReference type="FunFam" id="3.30.70.860:FF:000001">
    <property type="entry name" value="UPF0234 protein YajQ"/>
    <property type="match status" value="1"/>
</dbReference>
<dbReference type="InterPro" id="IPR035571">
    <property type="entry name" value="UPF0234-like_C"/>
</dbReference>
<dbReference type="PANTHER" id="PTHR30476">
    <property type="entry name" value="UPF0234 PROTEIN YAJQ"/>
    <property type="match status" value="1"/>
</dbReference>
<dbReference type="HAMAP" id="MF_00632">
    <property type="entry name" value="UPF0234"/>
    <property type="match status" value="1"/>
</dbReference>
<keyword evidence="5" id="KW-1185">Reference proteome</keyword>
<evidence type="ECO:0000256" key="2">
    <source>
        <dbReference type="ARBA" id="ARBA00093450"/>
    </source>
</evidence>
<dbReference type="InterPro" id="IPR036183">
    <property type="entry name" value="YajQ-like_sf"/>
</dbReference>
<comment type="caution">
    <text evidence="4">The sequence shown here is derived from an EMBL/GenBank/DDBJ whole genome shotgun (WGS) entry which is preliminary data.</text>
</comment>
<dbReference type="SUPFAM" id="SSF89963">
    <property type="entry name" value="YajQ-like"/>
    <property type="match status" value="2"/>
</dbReference>
<evidence type="ECO:0000256" key="1">
    <source>
        <dbReference type="ARBA" id="ARBA00022741"/>
    </source>
</evidence>
<dbReference type="EMBL" id="QZEI01000019">
    <property type="protein sequence ID" value="RLV60209.1"/>
    <property type="molecule type" value="Genomic_DNA"/>
</dbReference>
<evidence type="ECO:0000256" key="3">
    <source>
        <dbReference type="HAMAP-Rule" id="MF_00632"/>
    </source>
</evidence>
<dbReference type="InterPro" id="IPR035570">
    <property type="entry name" value="UPF0234_N"/>
</dbReference>
<dbReference type="OrthoDB" id="9801447at2"/>
<dbReference type="Gene3D" id="3.30.70.860">
    <property type="match status" value="1"/>
</dbReference>
<gene>
    <name evidence="4" type="ORF">D5018_08060</name>
</gene>
<protein>
    <recommendedName>
        <fullName evidence="3">Nucleotide-binding protein D5018_08060</fullName>
    </recommendedName>
</protein>
<dbReference type="AlphaFoldDB" id="A0A3L8PZK3"/>
<comment type="similarity">
    <text evidence="2 3">Belongs to the YajQ family.</text>
</comment>
<organism evidence="4 5">
    <name type="scientific">Parashewanella curva</name>
    <dbReference type="NCBI Taxonomy" id="2338552"/>
    <lineage>
        <taxon>Bacteria</taxon>
        <taxon>Pseudomonadati</taxon>
        <taxon>Pseudomonadota</taxon>
        <taxon>Gammaproteobacteria</taxon>
        <taxon>Alteromonadales</taxon>
        <taxon>Shewanellaceae</taxon>
        <taxon>Parashewanella</taxon>
    </lineage>
</organism>
<dbReference type="GO" id="GO:0000166">
    <property type="term" value="F:nucleotide binding"/>
    <property type="evidence" value="ECO:0007669"/>
    <property type="project" value="UniProtKB-UniRule"/>
</dbReference>
<dbReference type="GO" id="GO:0005829">
    <property type="term" value="C:cytosol"/>
    <property type="evidence" value="ECO:0007669"/>
    <property type="project" value="TreeGrafter"/>
</dbReference>
<keyword evidence="1 3" id="KW-0547">Nucleotide-binding</keyword>
<accession>A0A3L8PZK3</accession>
<dbReference type="RefSeq" id="WP_121838496.1">
    <property type="nucleotide sequence ID" value="NZ_ML014768.1"/>
</dbReference>
<evidence type="ECO:0000313" key="4">
    <source>
        <dbReference type="EMBL" id="RLV60209.1"/>
    </source>
</evidence>
<comment type="function">
    <text evidence="3">Nucleotide-binding protein.</text>
</comment>
<evidence type="ECO:0000313" key="5">
    <source>
        <dbReference type="Proteomes" id="UP000281474"/>
    </source>
</evidence>
<dbReference type="Pfam" id="PF04461">
    <property type="entry name" value="YajQ"/>
    <property type="match status" value="1"/>
</dbReference>
<dbReference type="PANTHER" id="PTHR30476:SF0">
    <property type="entry name" value="UPF0234 PROTEIN YAJQ"/>
    <property type="match status" value="1"/>
</dbReference>
<dbReference type="CDD" id="cd11740">
    <property type="entry name" value="YajQ_like"/>
    <property type="match status" value="1"/>
</dbReference>
<sequence>MPSMDIVSEVDKVELRNAVDNAKRELSNRFDFRGKEANIELNDFVVTLTAEDDFQCKQLVDIFRMQMSKRNLDPAAMDVDETAVHLGKTFSLKARFKEGIETDIAKKLVKLIKASKLKVQAQIQGDSLRVTGKKRDDLQAVMRLAKESNLGQPFQFNNFRD</sequence>
<reference evidence="4 5" key="1">
    <citation type="submission" date="2018-09" db="EMBL/GenBank/DDBJ databases">
        <title>Phylogeny of the Shewanellaceae, and recommendation for two new genera, Pseudoshewanella and Parashewanella.</title>
        <authorList>
            <person name="Wang G."/>
        </authorList>
    </citation>
    <scope>NUCLEOTIDE SEQUENCE [LARGE SCALE GENOMIC DNA]</scope>
    <source>
        <strain evidence="4 5">C51</strain>
    </source>
</reference>
<dbReference type="Proteomes" id="UP000281474">
    <property type="component" value="Unassembled WGS sequence"/>
</dbReference>
<proteinExistence type="inferred from homology"/>
<dbReference type="Gene3D" id="3.30.70.990">
    <property type="entry name" value="YajQ-like, domain 2"/>
    <property type="match status" value="1"/>
</dbReference>
<name>A0A3L8PZK3_9GAMM</name>